<dbReference type="AlphaFoldDB" id="A0A182V1S7"/>
<accession>A0A182V1S7</accession>
<dbReference type="GO" id="GO:0046872">
    <property type="term" value="F:metal ion binding"/>
    <property type="evidence" value="ECO:0007669"/>
    <property type="project" value="UniProtKB-KW"/>
</dbReference>
<evidence type="ECO:0000313" key="4">
    <source>
        <dbReference type="Proteomes" id="UP000075903"/>
    </source>
</evidence>
<dbReference type="GO" id="GO:0004601">
    <property type="term" value="F:peroxidase activity"/>
    <property type="evidence" value="ECO:0007669"/>
    <property type="project" value="UniProtKB-KW"/>
</dbReference>
<evidence type="ECO:0000256" key="1">
    <source>
        <dbReference type="ARBA" id="ARBA00022559"/>
    </source>
</evidence>
<dbReference type="Gene3D" id="1.10.640.10">
    <property type="entry name" value="Haem peroxidase domain superfamily, animal type"/>
    <property type="match status" value="1"/>
</dbReference>
<reference evidence="3" key="1">
    <citation type="submission" date="2020-05" db="UniProtKB">
        <authorList>
            <consortium name="EnsemblMetazoa"/>
        </authorList>
    </citation>
    <scope>IDENTIFICATION</scope>
    <source>
        <strain evidence="3">MAF</strain>
    </source>
</reference>
<dbReference type="VEuPathDB" id="VectorBase:AMEM007427"/>
<dbReference type="PROSITE" id="PS50292">
    <property type="entry name" value="PEROXIDASE_3"/>
    <property type="match status" value="1"/>
</dbReference>
<dbReference type="GO" id="GO:0020037">
    <property type="term" value="F:heme binding"/>
    <property type="evidence" value="ECO:0007669"/>
    <property type="project" value="InterPro"/>
</dbReference>
<organism evidence="3 4">
    <name type="scientific">Anopheles merus</name>
    <name type="common">Mosquito</name>
    <dbReference type="NCBI Taxonomy" id="30066"/>
    <lineage>
        <taxon>Eukaryota</taxon>
        <taxon>Metazoa</taxon>
        <taxon>Ecdysozoa</taxon>
        <taxon>Arthropoda</taxon>
        <taxon>Hexapoda</taxon>
        <taxon>Insecta</taxon>
        <taxon>Pterygota</taxon>
        <taxon>Neoptera</taxon>
        <taxon>Endopterygota</taxon>
        <taxon>Diptera</taxon>
        <taxon>Nematocera</taxon>
        <taxon>Culicoidea</taxon>
        <taxon>Culicidae</taxon>
        <taxon>Anophelinae</taxon>
        <taxon>Anopheles</taxon>
    </lineage>
</organism>
<dbReference type="InterPro" id="IPR037120">
    <property type="entry name" value="Haem_peroxidase_sf_animal"/>
</dbReference>
<keyword evidence="2" id="KW-0479">Metal-binding</keyword>
<keyword evidence="1" id="KW-0560">Oxidoreductase</keyword>
<dbReference type="InterPro" id="IPR019791">
    <property type="entry name" value="Haem_peroxidase_animal"/>
</dbReference>
<dbReference type="STRING" id="30066.A0A182V1S7"/>
<sequence>MQRLNGNLNNEEVFQRARHLNIAQYQHIVYYEWLPNFLGRSFMLENQLVYQPRSLTNDYHAFTNPSVINSHTTAAFRFFHSSIQGTLKLYEESRISMSKIDINDHTILRFWSKLLIAMLIYFVV</sequence>
<proteinExistence type="predicted"/>
<keyword evidence="1" id="KW-0575">Peroxidase</keyword>
<dbReference type="Proteomes" id="UP000075903">
    <property type="component" value="Unassembled WGS sequence"/>
</dbReference>
<keyword evidence="2" id="KW-0408">Iron</keyword>
<dbReference type="EnsemblMetazoa" id="AMEM007427-RA">
    <property type="protein sequence ID" value="AMEM007427-PA"/>
    <property type="gene ID" value="AMEM007427"/>
</dbReference>
<dbReference type="Pfam" id="PF03098">
    <property type="entry name" value="An_peroxidase"/>
    <property type="match status" value="1"/>
</dbReference>
<dbReference type="PANTHER" id="PTHR11475">
    <property type="entry name" value="OXIDASE/PEROXIDASE"/>
    <property type="match status" value="1"/>
</dbReference>
<dbReference type="PANTHER" id="PTHR11475:SF86">
    <property type="entry name" value="PEROXIDASE"/>
    <property type="match status" value="1"/>
</dbReference>
<keyword evidence="2" id="KW-0349">Heme</keyword>
<evidence type="ECO:0000313" key="3">
    <source>
        <dbReference type="EnsemblMetazoa" id="AMEM007427-PA"/>
    </source>
</evidence>
<keyword evidence="4" id="KW-1185">Reference proteome</keyword>
<feature type="binding site" description="axial binding residue" evidence="2">
    <location>
        <position position="80"/>
    </location>
    <ligand>
        <name>heme b</name>
        <dbReference type="ChEBI" id="CHEBI:60344"/>
    </ligand>
    <ligandPart>
        <name>Fe</name>
        <dbReference type="ChEBI" id="CHEBI:18248"/>
    </ligandPart>
</feature>
<protein>
    <submittedName>
        <fullName evidence="3">Uncharacterized protein</fullName>
    </submittedName>
</protein>
<dbReference type="SUPFAM" id="SSF48113">
    <property type="entry name" value="Heme-dependent peroxidases"/>
    <property type="match status" value="1"/>
</dbReference>
<dbReference type="InterPro" id="IPR010255">
    <property type="entry name" value="Haem_peroxidase_sf"/>
</dbReference>
<name>A0A182V1S7_ANOME</name>
<dbReference type="PRINTS" id="PR00457">
    <property type="entry name" value="ANPEROXIDASE"/>
</dbReference>
<dbReference type="GO" id="GO:0006979">
    <property type="term" value="P:response to oxidative stress"/>
    <property type="evidence" value="ECO:0007669"/>
    <property type="project" value="InterPro"/>
</dbReference>
<evidence type="ECO:0000256" key="2">
    <source>
        <dbReference type="PIRSR" id="PIRSR619791-2"/>
    </source>
</evidence>